<evidence type="ECO:0000259" key="7">
    <source>
        <dbReference type="Pfam" id="PF04811"/>
    </source>
</evidence>
<dbReference type="InterPro" id="IPR036174">
    <property type="entry name" value="Znf_Sec23_Sec24_sf"/>
</dbReference>
<evidence type="ECO:0000259" key="6">
    <source>
        <dbReference type="Pfam" id="PF04810"/>
    </source>
</evidence>
<proteinExistence type="inferred from homology"/>
<dbReference type="Gene3D" id="2.60.40.1670">
    <property type="entry name" value="beta-sandwich domain of Sec23/24"/>
    <property type="match status" value="1"/>
</dbReference>
<keyword evidence="11" id="KW-1185">Reference proteome</keyword>
<evidence type="ECO:0000259" key="9">
    <source>
        <dbReference type="Pfam" id="PF08033"/>
    </source>
</evidence>
<sequence length="1132" mass="126021">MNSQQQSYSQSGIPYANNGYSSQRPPFRPSNTSPPTVGMMPSSNTSGSQQNSPQPPHLNQSSPNARPPLSGNPSHFTPGVRPPVVRSPNQFPSGARPPVVRSPNQFPPGNRSTALEGANQVPLGVRPSNFGHSNQLPAPHRPPLNAPQPGHPMQRPPNPTAPSFPRPQQPIQNYSGSNQQLGMNQLNATPNIPPVVGGRPQPLDHQPKFPVSHPHYPQQYQPQTISQGEMEDDMLYDDGDDDNNNNTQDNLVQRLSNLNLHQTLAPTPSVNNQNQVKPKRVFLGPDGRPVDPTGYYNNDIQNPNAPNQMPVQQAQPSLYSPMEQQYTRPAMPGYPTLTQPDSKTFGHDSRRPVVDKPRSRVDPDSIPSPIVVQERNQIDFNDKPYMTCSRTSVPLASTNFKAIDEGCSNPRFMRMTTYNIPATSDLLRSSHLPLGMIVQPLAELRCDEAPIDVVDFGESGPIRCSRCQGYINPFVTFTDGGRRFICNLCRFENEVPDTYFCNLDMNGRRLDIDVRPELKYGTVEFVATKEYCNRPPVPASFIFAIDVSWNAIQSGMINSAAQAIRDTFYSGKGISNGVRVGIITYDRSVHFYNLSSNLEQAQMMVVPDVHDMFVPLDEGFLVDPNQSRSIIEDLLDNLPSMFANNRIVEPALGAAMQSVYMALKDFGGKVFNFHTCLPTFGPGSLESRDIVKLVGTDKETSLFVPHDTFYKSLGANLVESGISVDMFLFTNSYVDIATIGTLATLTGGDIHHYHKFDAEKDGLKFRQELQHNVTRPFGFNGVLRIRCSNGLSVDDHLGNFHMRNATDVEFGGIDSDKAIGVVIKHDSKVDEKLDATFQCALLYTTTTGQRRIRLHNLSVPVTTLMSNMFKYADMDAIINLMVKDAVTQSLSTPLKTVRNKLTEQCFRILGSYRKHCASTTTPGQLILPETLKLFPLNSLTILKTEALRNGVDVLIDSRVTCMRMLKSIGVSQSIVCLYPRLFPVHSLTGAHEDENGVFLTPPMIRDSYTRLETNGAYFLCSTETLMFWIGSQISSEFLQNVFGVSSLQEIDPSICTLPALDNPVSERLRALLHHLQKDSVRYPMLQLVRQSIDRSESKFASLLVEDKNNDNMSYVDYLCFIHRQIQNELSND</sequence>
<dbReference type="SUPFAM" id="SSF53300">
    <property type="entry name" value="vWA-like"/>
    <property type="match status" value="1"/>
</dbReference>
<evidence type="ECO:0000259" key="8">
    <source>
        <dbReference type="Pfam" id="PF04815"/>
    </source>
</evidence>
<evidence type="ECO:0000256" key="1">
    <source>
        <dbReference type="ARBA" id="ARBA00008334"/>
    </source>
</evidence>
<gene>
    <name evidence="10" type="primary">SFB3_2</name>
    <name evidence="10" type="ORF">K7432_005743</name>
</gene>
<dbReference type="InterPro" id="IPR041742">
    <property type="entry name" value="Sec24-like_trunk_dom"/>
</dbReference>
<feature type="region of interest" description="Disordered" evidence="4">
    <location>
        <begin position="330"/>
        <end position="367"/>
    </location>
</feature>
<dbReference type="InterPro" id="IPR029006">
    <property type="entry name" value="ADF-H/Gelsolin-like_dom_sf"/>
</dbReference>
<protein>
    <submittedName>
        <fullName evidence="10">COPII coat Sec23p-Sfb3p heterodimer component</fullName>
    </submittedName>
</protein>
<feature type="region of interest" description="Disordered" evidence="4">
    <location>
        <begin position="1"/>
        <end position="220"/>
    </location>
</feature>
<feature type="compositionally biased region" description="Polar residues" evidence="4">
    <location>
        <begin position="1"/>
        <end position="64"/>
    </location>
</feature>
<feature type="domain" description="Sec23/Sec24 trunk" evidence="7">
    <location>
        <begin position="536"/>
        <end position="773"/>
    </location>
</feature>
<organism evidence="10 11">
    <name type="scientific">Basidiobolus ranarum</name>
    <dbReference type="NCBI Taxonomy" id="34480"/>
    <lineage>
        <taxon>Eukaryota</taxon>
        <taxon>Fungi</taxon>
        <taxon>Fungi incertae sedis</taxon>
        <taxon>Zoopagomycota</taxon>
        <taxon>Entomophthoromycotina</taxon>
        <taxon>Basidiobolomycetes</taxon>
        <taxon>Basidiobolales</taxon>
        <taxon>Basidiobolaceae</taxon>
        <taxon>Basidiobolus</taxon>
    </lineage>
</organism>
<dbReference type="InterPro" id="IPR036175">
    <property type="entry name" value="Sec23/24_helical_dom_sf"/>
</dbReference>
<keyword evidence="2" id="KW-0813">Transport</keyword>
<dbReference type="Pfam" id="PF08033">
    <property type="entry name" value="Sec23_BS"/>
    <property type="match status" value="1"/>
</dbReference>
<dbReference type="InterPro" id="IPR006900">
    <property type="entry name" value="Sec23/24_helical_dom"/>
</dbReference>
<dbReference type="InterPro" id="IPR012990">
    <property type="entry name" value="Beta-sandwich_Sec23_24"/>
</dbReference>
<feature type="compositionally biased region" description="Pro residues" evidence="4">
    <location>
        <begin position="139"/>
        <end position="168"/>
    </location>
</feature>
<dbReference type="Proteomes" id="UP001479436">
    <property type="component" value="Unassembled WGS sequence"/>
</dbReference>
<feature type="domain" description="Sec23/Sec24 helical" evidence="8">
    <location>
        <begin position="873"/>
        <end position="974"/>
    </location>
</feature>
<dbReference type="Pfam" id="PF00626">
    <property type="entry name" value="Gelsolin"/>
    <property type="match status" value="1"/>
</dbReference>
<dbReference type="EMBL" id="JASJQH010007110">
    <property type="protein sequence ID" value="KAK9718103.1"/>
    <property type="molecule type" value="Genomic_DNA"/>
</dbReference>
<dbReference type="Gene3D" id="3.40.20.10">
    <property type="entry name" value="Severin"/>
    <property type="match status" value="1"/>
</dbReference>
<evidence type="ECO:0000313" key="11">
    <source>
        <dbReference type="Proteomes" id="UP001479436"/>
    </source>
</evidence>
<comment type="caution">
    <text evidence="10">The sequence shown here is derived from an EMBL/GenBank/DDBJ whole genome shotgun (WGS) entry which is preliminary data.</text>
</comment>
<dbReference type="Pfam" id="PF04810">
    <property type="entry name" value="zf-Sec23_Sec24"/>
    <property type="match status" value="1"/>
</dbReference>
<dbReference type="PANTHER" id="PTHR13803">
    <property type="entry name" value="SEC24-RELATED PROTEIN"/>
    <property type="match status" value="1"/>
</dbReference>
<dbReference type="Pfam" id="PF04811">
    <property type="entry name" value="Sec23_trunk"/>
    <property type="match status" value="1"/>
</dbReference>
<evidence type="ECO:0000256" key="3">
    <source>
        <dbReference type="ARBA" id="ARBA00022927"/>
    </source>
</evidence>
<dbReference type="SUPFAM" id="SSF81811">
    <property type="entry name" value="Helical domain of Sec23/24"/>
    <property type="match status" value="1"/>
</dbReference>
<dbReference type="InterPro" id="IPR050550">
    <property type="entry name" value="SEC23_SEC24_subfamily"/>
</dbReference>
<feature type="domain" description="Gelsolin-like" evidence="5">
    <location>
        <begin position="1001"/>
        <end position="1070"/>
    </location>
</feature>
<accession>A0ABR2W2N5</accession>
<dbReference type="CDD" id="cd01479">
    <property type="entry name" value="Sec24-like"/>
    <property type="match status" value="1"/>
</dbReference>
<dbReference type="Pfam" id="PF04815">
    <property type="entry name" value="Sec23_helical"/>
    <property type="match status" value="1"/>
</dbReference>
<evidence type="ECO:0000313" key="10">
    <source>
        <dbReference type="EMBL" id="KAK9718103.1"/>
    </source>
</evidence>
<feature type="domain" description="Zinc finger Sec23/Sec24-type" evidence="6">
    <location>
        <begin position="461"/>
        <end position="499"/>
    </location>
</feature>
<dbReference type="InterPro" id="IPR006896">
    <property type="entry name" value="Sec23/24_trunk_dom"/>
</dbReference>
<evidence type="ECO:0000259" key="5">
    <source>
        <dbReference type="Pfam" id="PF00626"/>
    </source>
</evidence>
<feature type="domain" description="Sec23/Sec24 beta-sandwich" evidence="9">
    <location>
        <begin position="778"/>
        <end position="862"/>
    </location>
</feature>
<dbReference type="InterPro" id="IPR007123">
    <property type="entry name" value="Gelsolin-like_dom"/>
</dbReference>
<dbReference type="InterPro" id="IPR036465">
    <property type="entry name" value="vWFA_dom_sf"/>
</dbReference>
<comment type="similarity">
    <text evidence="1">Belongs to the SEC23/SEC24 family. SEC24 subfamily.</text>
</comment>
<dbReference type="SUPFAM" id="SSF82754">
    <property type="entry name" value="C-terminal, gelsolin-like domain of Sec23/24"/>
    <property type="match status" value="1"/>
</dbReference>
<dbReference type="Gene3D" id="2.30.30.380">
    <property type="entry name" value="Zn-finger domain of Sec23/24"/>
    <property type="match status" value="1"/>
</dbReference>
<name>A0ABR2W2N5_9FUNG</name>
<feature type="compositionally biased region" description="Polar residues" evidence="4">
    <location>
        <begin position="169"/>
        <end position="190"/>
    </location>
</feature>
<evidence type="ECO:0000256" key="4">
    <source>
        <dbReference type="SAM" id="MobiDB-lite"/>
    </source>
</evidence>
<dbReference type="InterPro" id="IPR006895">
    <property type="entry name" value="Znf_Sec23_Sec24"/>
</dbReference>
<keyword evidence="3" id="KW-0653">Protein transport</keyword>
<evidence type="ECO:0000256" key="2">
    <source>
        <dbReference type="ARBA" id="ARBA00022448"/>
    </source>
</evidence>
<dbReference type="InterPro" id="IPR036180">
    <property type="entry name" value="Gelsolin-like_dom_sf"/>
</dbReference>
<dbReference type="SUPFAM" id="SSF82919">
    <property type="entry name" value="Zn-finger domain of Sec23/24"/>
    <property type="match status" value="1"/>
</dbReference>
<dbReference type="Gene3D" id="3.40.50.410">
    <property type="entry name" value="von Willebrand factor, type A domain"/>
    <property type="match status" value="1"/>
</dbReference>
<dbReference type="Gene3D" id="1.20.120.730">
    <property type="entry name" value="Sec23/Sec24 helical domain"/>
    <property type="match status" value="1"/>
</dbReference>
<dbReference type="SUPFAM" id="SSF81995">
    <property type="entry name" value="beta-sandwich domain of Sec23/24"/>
    <property type="match status" value="1"/>
</dbReference>
<dbReference type="PANTHER" id="PTHR13803:SF4">
    <property type="entry name" value="SECRETORY 24CD, ISOFORM C"/>
    <property type="match status" value="1"/>
</dbReference>
<feature type="compositionally biased region" description="Basic and acidic residues" evidence="4">
    <location>
        <begin position="344"/>
        <end position="363"/>
    </location>
</feature>
<reference evidence="10 11" key="1">
    <citation type="submission" date="2023-04" db="EMBL/GenBank/DDBJ databases">
        <title>Genome of Basidiobolus ranarum AG-B5.</title>
        <authorList>
            <person name="Stajich J.E."/>
            <person name="Carter-House D."/>
            <person name="Gryganskyi A."/>
        </authorList>
    </citation>
    <scope>NUCLEOTIDE SEQUENCE [LARGE SCALE GENOMIC DNA]</scope>
    <source>
        <strain evidence="10 11">AG-B5</strain>
    </source>
</reference>